<name>A0ABW3MNY2_9PSEU</name>
<proteinExistence type="predicted"/>
<organism evidence="1 2">
    <name type="scientific">Kibdelosporangium lantanae</name>
    <dbReference type="NCBI Taxonomy" id="1497396"/>
    <lineage>
        <taxon>Bacteria</taxon>
        <taxon>Bacillati</taxon>
        <taxon>Actinomycetota</taxon>
        <taxon>Actinomycetes</taxon>
        <taxon>Pseudonocardiales</taxon>
        <taxon>Pseudonocardiaceae</taxon>
        <taxon>Kibdelosporangium</taxon>
    </lineage>
</organism>
<comment type="caution">
    <text evidence="1">The sequence shown here is derived from an EMBL/GenBank/DDBJ whole genome shotgun (WGS) entry which is preliminary data.</text>
</comment>
<evidence type="ECO:0000313" key="2">
    <source>
        <dbReference type="Proteomes" id="UP001597045"/>
    </source>
</evidence>
<sequence>MSTIREHLRPGSDMVDLFARWRGRIDANSRRAVVAYTDELTDFRRVANNDRNRTAMVDFAVFLRERTVALAAEDTPFTVADLDTMAEAGRERAVAGISPAAQRHVLLIHTTLTLREVDEAATPRDVDDVMHTMSWLAPQGTAAQAAYTRGYLLGQESCRPVVDRVRMLVNLLLTDDSMAS</sequence>
<accession>A0ABW3MNY2</accession>
<dbReference type="EMBL" id="JBHTIS010003147">
    <property type="protein sequence ID" value="MFD1050860.1"/>
    <property type="molecule type" value="Genomic_DNA"/>
</dbReference>
<reference evidence="2" key="1">
    <citation type="journal article" date="2019" name="Int. J. Syst. Evol. Microbiol.">
        <title>The Global Catalogue of Microorganisms (GCM) 10K type strain sequencing project: providing services to taxonomists for standard genome sequencing and annotation.</title>
        <authorList>
            <consortium name="The Broad Institute Genomics Platform"/>
            <consortium name="The Broad Institute Genome Sequencing Center for Infectious Disease"/>
            <person name="Wu L."/>
            <person name="Ma J."/>
        </authorList>
    </citation>
    <scope>NUCLEOTIDE SEQUENCE [LARGE SCALE GENOMIC DNA]</scope>
    <source>
        <strain evidence="2">JCM 31486</strain>
    </source>
</reference>
<evidence type="ECO:0000313" key="1">
    <source>
        <dbReference type="EMBL" id="MFD1050860.1"/>
    </source>
</evidence>
<dbReference type="Proteomes" id="UP001597045">
    <property type="component" value="Unassembled WGS sequence"/>
</dbReference>
<protein>
    <submittedName>
        <fullName evidence="1">Uncharacterized protein</fullName>
    </submittedName>
</protein>
<keyword evidence="2" id="KW-1185">Reference proteome</keyword>
<gene>
    <name evidence="1" type="ORF">ACFQ1S_37670</name>
</gene>
<feature type="non-terminal residue" evidence="1">
    <location>
        <position position="180"/>
    </location>
</feature>